<dbReference type="InterPro" id="IPR005478">
    <property type="entry name" value="Transketolase_bac-like"/>
</dbReference>
<dbReference type="Pfam" id="PF02779">
    <property type="entry name" value="Transket_pyr"/>
    <property type="match status" value="1"/>
</dbReference>
<dbReference type="InterPro" id="IPR055152">
    <property type="entry name" value="Transketolase-like_C_2"/>
</dbReference>
<evidence type="ECO:0000313" key="12">
    <source>
        <dbReference type="Proteomes" id="UP001519306"/>
    </source>
</evidence>
<dbReference type="SUPFAM" id="SSF52518">
    <property type="entry name" value="Thiamin diphosphate-binding fold (THDP-binding)"/>
    <property type="match status" value="2"/>
</dbReference>
<dbReference type="SMART" id="SM00861">
    <property type="entry name" value="Transket_pyr"/>
    <property type="match status" value="1"/>
</dbReference>
<dbReference type="PROSITE" id="PS00801">
    <property type="entry name" value="TRANSKETOLASE_1"/>
    <property type="match status" value="1"/>
</dbReference>
<dbReference type="Proteomes" id="UP001519306">
    <property type="component" value="Unassembled WGS sequence"/>
</dbReference>
<dbReference type="Pfam" id="PF22613">
    <property type="entry name" value="Transketolase_C_1"/>
    <property type="match status" value="1"/>
</dbReference>
<evidence type="ECO:0000256" key="2">
    <source>
        <dbReference type="ARBA" id="ARBA00011738"/>
    </source>
</evidence>
<dbReference type="SUPFAM" id="SSF52922">
    <property type="entry name" value="TK C-terminal domain-like"/>
    <property type="match status" value="1"/>
</dbReference>
<reference evidence="11 12" key="1">
    <citation type="submission" date="2021-03" db="EMBL/GenBank/DDBJ databases">
        <title>Genomic Encyclopedia of Type Strains, Phase IV (KMG-IV): sequencing the most valuable type-strain genomes for metagenomic binning, comparative biology and taxonomic classification.</title>
        <authorList>
            <person name="Goeker M."/>
        </authorList>
    </citation>
    <scope>NUCLEOTIDE SEQUENCE [LARGE SCALE GENOMIC DNA]</scope>
    <source>
        <strain evidence="11 12">DSM 27563</strain>
    </source>
</reference>
<gene>
    <name evidence="11" type="ORF">J2Z71_001522</name>
</gene>
<evidence type="ECO:0000313" key="11">
    <source>
        <dbReference type="EMBL" id="MBP2025970.1"/>
    </source>
</evidence>
<comment type="function">
    <text evidence="9">Catalyzes the transfer of a two-carbon ketol group from a ketose donor to an aldose acceptor, via a covalent intermediate with the cofactor thiamine pyrophosphate.</text>
</comment>
<evidence type="ECO:0000256" key="1">
    <source>
        <dbReference type="ARBA" id="ARBA00007131"/>
    </source>
</evidence>
<dbReference type="PANTHER" id="PTHR43522">
    <property type="entry name" value="TRANSKETOLASE"/>
    <property type="match status" value="1"/>
</dbReference>
<keyword evidence="7 9" id="KW-0786">Thiamine pyrophosphate</keyword>
<dbReference type="InterPro" id="IPR005474">
    <property type="entry name" value="Transketolase_N"/>
</dbReference>
<evidence type="ECO:0000259" key="10">
    <source>
        <dbReference type="SMART" id="SM00861"/>
    </source>
</evidence>
<dbReference type="Gene3D" id="3.40.50.920">
    <property type="match status" value="1"/>
</dbReference>
<protein>
    <recommendedName>
        <fullName evidence="3 8">Transketolase</fullName>
        <ecNumber evidence="3 8">2.2.1.1</ecNumber>
    </recommendedName>
</protein>
<dbReference type="PROSITE" id="PS00802">
    <property type="entry name" value="TRANSKETOLASE_2"/>
    <property type="match status" value="1"/>
</dbReference>
<dbReference type="GO" id="GO:0004802">
    <property type="term" value="F:transketolase activity"/>
    <property type="evidence" value="ECO:0007669"/>
    <property type="project" value="UniProtKB-EC"/>
</dbReference>
<dbReference type="NCBIfam" id="TIGR00232">
    <property type="entry name" value="tktlase_bact"/>
    <property type="match status" value="1"/>
</dbReference>
<dbReference type="InterPro" id="IPR020826">
    <property type="entry name" value="Transketolase_BS"/>
</dbReference>
<comment type="caution">
    <text evidence="11">The sequence shown here is derived from an EMBL/GenBank/DDBJ whole genome shotgun (WGS) entry which is preliminary data.</text>
</comment>
<dbReference type="CDD" id="cd02012">
    <property type="entry name" value="TPP_TK"/>
    <property type="match status" value="1"/>
</dbReference>
<dbReference type="InterPro" id="IPR005475">
    <property type="entry name" value="Transketolase-like_Pyr-bd"/>
</dbReference>
<evidence type="ECO:0000256" key="5">
    <source>
        <dbReference type="ARBA" id="ARBA00022723"/>
    </source>
</evidence>
<comment type="subunit">
    <text evidence="2 9">Homodimer.</text>
</comment>
<comment type="catalytic activity">
    <reaction evidence="9">
        <text>D-sedoheptulose 7-phosphate + D-glyceraldehyde 3-phosphate = aldehydo-D-ribose 5-phosphate + D-xylulose 5-phosphate</text>
        <dbReference type="Rhea" id="RHEA:10508"/>
        <dbReference type="ChEBI" id="CHEBI:57483"/>
        <dbReference type="ChEBI" id="CHEBI:57737"/>
        <dbReference type="ChEBI" id="CHEBI:58273"/>
        <dbReference type="ChEBI" id="CHEBI:59776"/>
        <dbReference type="EC" id="2.2.1.1"/>
    </reaction>
</comment>
<evidence type="ECO:0000256" key="7">
    <source>
        <dbReference type="ARBA" id="ARBA00023052"/>
    </source>
</evidence>
<dbReference type="RefSeq" id="WP_210061738.1">
    <property type="nucleotide sequence ID" value="NZ_JAGGLJ010000016.1"/>
</dbReference>
<dbReference type="InterPro" id="IPR029061">
    <property type="entry name" value="THDP-binding"/>
</dbReference>
<feature type="domain" description="Transketolase-like pyrimidine-binding" evidence="10">
    <location>
        <begin position="349"/>
        <end position="520"/>
    </location>
</feature>
<comment type="cofactor">
    <cofactor evidence="9">
        <name>thiamine diphosphate</name>
        <dbReference type="ChEBI" id="CHEBI:58937"/>
    </cofactor>
    <text evidence="9">Binds 1 thiamine pyrophosphate per subunit.</text>
</comment>
<comment type="similarity">
    <text evidence="1 9">Belongs to the transketolase family.</text>
</comment>
<evidence type="ECO:0000256" key="3">
    <source>
        <dbReference type="ARBA" id="ARBA00013152"/>
    </source>
</evidence>
<dbReference type="PANTHER" id="PTHR43522:SF10">
    <property type="entry name" value="TRANSKETOLASE"/>
    <property type="match status" value="1"/>
</dbReference>
<sequence>MKIDEQCINTIRLLSIDQIQKANSGHPGLPLGAAPAAYTVWKGMKHNPNDPKWINRDRFVLSAGHGSALLYSLLHLFGYGLSIDDLKEFRQLGSMTPGHPEFRHTTGVECTTGPLGQGISMAVGMAMAEKHLGAIYNKDIEIIDHNTYVVCGDGDLMEGISNEASSLAGTLELGKLIVLYDSNKITIEGSTDLAFRENVLNRYSALGWQTITVEDGNNISELEEAIKLAKEDKTHPAIIEVKTKIGYGSPRVGLAKAHGEPLGEDGVIETKKYFNFPEDKDFYVPEEVREYFEEIKKDLEFEYEKQKRVEKIYSEKYKEDYEKLIKAFNEDWDLSFLEDKEFYEFEKDLATRASSGEALNRVADKFESFFGGSADLAPSNKSNMKNSTNFSAINPVGKNINFGIREHAMGAIVNGIMLHGGLKSYGATFLVFSDYMKPAIRLSALQQIAPVFIFTHDSIGVGEDGPTHEPIEQLAMLRSIPNNIVYRPADAFEAAVGWKVAMSSKSTPVCLILSRQTLPNLSTSSLEAAKGAYIVKKEDEELKKIIIATGSEVSIAIEAAKDDKNTRVISMPSRELFEAQSVDYRERVLPRNIKRRLVVEAATSFGWHKYATEEGKVISIDEFGASGPGSEIFNYFGITAENVKKALNEI</sequence>
<evidence type="ECO:0000256" key="6">
    <source>
        <dbReference type="ARBA" id="ARBA00022842"/>
    </source>
</evidence>
<name>A0ABS4KDZ3_9FIRM</name>
<dbReference type="Gene3D" id="3.40.50.970">
    <property type="match status" value="2"/>
</dbReference>
<keyword evidence="4 9" id="KW-0808">Transferase</keyword>
<dbReference type="EC" id="2.2.1.1" evidence="3 8"/>
<dbReference type="InterPro" id="IPR009014">
    <property type="entry name" value="Transketo_C/PFOR_II"/>
</dbReference>
<evidence type="ECO:0000256" key="8">
    <source>
        <dbReference type="NCBIfam" id="TIGR00232"/>
    </source>
</evidence>
<organism evidence="11 12">
    <name type="scientific">Peptoniphilus stercorisuis</name>
    <dbReference type="NCBI Taxonomy" id="1436965"/>
    <lineage>
        <taxon>Bacteria</taxon>
        <taxon>Bacillati</taxon>
        <taxon>Bacillota</taxon>
        <taxon>Tissierellia</taxon>
        <taxon>Tissierellales</taxon>
        <taxon>Peptoniphilaceae</taxon>
        <taxon>Peptoniphilus</taxon>
    </lineage>
</organism>
<keyword evidence="6 9" id="KW-0460">Magnesium</keyword>
<keyword evidence="12" id="KW-1185">Reference proteome</keyword>
<proteinExistence type="inferred from homology"/>
<dbReference type="EMBL" id="JAGGLJ010000016">
    <property type="protein sequence ID" value="MBP2025970.1"/>
    <property type="molecule type" value="Genomic_DNA"/>
</dbReference>
<evidence type="ECO:0000256" key="4">
    <source>
        <dbReference type="ARBA" id="ARBA00022679"/>
    </source>
</evidence>
<accession>A0ABS4KDZ3</accession>
<keyword evidence="9" id="KW-0106">Calcium</keyword>
<dbReference type="Pfam" id="PF00456">
    <property type="entry name" value="Transketolase_N"/>
    <property type="match status" value="1"/>
</dbReference>
<dbReference type="InterPro" id="IPR049557">
    <property type="entry name" value="Transketolase_CS"/>
</dbReference>
<comment type="cofactor">
    <cofactor evidence="9">
        <name>Mg(2+)</name>
        <dbReference type="ChEBI" id="CHEBI:18420"/>
    </cofactor>
    <cofactor evidence="9">
        <name>Ca(2+)</name>
        <dbReference type="ChEBI" id="CHEBI:29108"/>
    </cofactor>
    <cofactor evidence="9">
        <name>Mn(2+)</name>
        <dbReference type="ChEBI" id="CHEBI:29035"/>
    </cofactor>
    <cofactor evidence="9">
        <name>Co(2+)</name>
        <dbReference type="ChEBI" id="CHEBI:48828"/>
    </cofactor>
    <text evidence="9">Binds 1 Mg(2+) ion per subunit. Can also utilize other divalent metal cations, such as Ca(2+), Mn(2+) and Co(2+).</text>
</comment>
<keyword evidence="5 9" id="KW-0479">Metal-binding</keyword>
<evidence type="ECO:0000256" key="9">
    <source>
        <dbReference type="RuleBase" id="RU004996"/>
    </source>
</evidence>
<dbReference type="CDD" id="cd07033">
    <property type="entry name" value="TPP_PYR_DXS_TK_like"/>
    <property type="match status" value="1"/>
</dbReference>
<dbReference type="InterPro" id="IPR033247">
    <property type="entry name" value="Transketolase_fam"/>
</dbReference>